<feature type="region of interest" description="Disordered" evidence="4">
    <location>
        <begin position="290"/>
        <end position="314"/>
    </location>
</feature>
<feature type="region of interest" description="Disordered" evidence="4">
    <location>
        <begin position="1"/>
        <end position="97"/>
    </location>
</feature>
<evidence type="ECO:0000259" key="5">
    <source>
        <dbReference type="SMART" id="SM00249"/>
    </source>
</evidence>
<feature type="compositionally biased region" description="Pro residues" evidence="4">
    <location>
        <begin position="79"/>
        <end position="90"/>
    </location>
</feature>
<proteinExistence type="predicted"/>
<evidence type="ECO:0000256" key="2">
    <source>
        <dbReference type="ARBA" id="ARBA00022771"/>
    </source>
</evidence>
<dbReference type="SUPFAM" id="SSF57903">
    <property type="entry name" value="FYVE/PHD zinc finger"/>
    <property type="match status" value="1"/>
</dbReference>
<dbReference type="InterPro" id="IPR011011">
    <property type="entry name" value="Znf_FYVE_PHD"/>
</dbReference>
<sequence>MDVDAPEAPSGDDAKAVNGTADGNGTNGAMNGAHNAHDAHDAMEIDKPQPAKQEEDQQSNQKKLSSSVQRPPSSSSSPPASPSPPPPPPVVRQIYTPQFSPAMAKLIHGEGGDSLSYKNLAKHGVRTISLGIKSLSPEELSQPRTMPMPVSRKSPGPGPGPRKRRQGTPNTDSTISDFLEDQSTPSLSPETVQGPLCTVCDRPARSIFNPLVPCRRCGQRWHRLCHDPVIADYVAAASAATTDGAAVNNNSTPSPASPADAGPSSSAGGWSCPSCVSATTAETTARLARRARAVRPANSLSLPTRPPPPAHHDVRNLSRQQRHNYLAGLSRPDLQKWLLYAMEKNPEVAVFPPRPPPIAVTTAAAVAATSTTVAAGAAPRRGRPPRSMFLPPLPAGMAPPHGGRVTAAAVMSATKNSQEYRDRIVRSIRKGHAELVAEAERRERAEKMAQGLHVPRRRGRPRKASLEAAAAHQARLAVQAALAQQPVSAQQIQAQPTVTRPAHLRQPQTHPPSASQMSRTHPPQPASQSVKVVKAMPTSPSHIPAFEPTPVDPDEEDPMGLMAGWPKPGQGLYARVGPDWDTSVNGDDGNSTGRALISTNDHASFSSMVFNAAGRKVIENGAPVLAL</sequence>
<keyword evidence="1" id="KW-0479">Metal-binding</keyword>
<dbReference type="Proteomes" id="UP001583186">
    <property type="component" value="Unassembled WGS sequence"/>
</dbReference>
<evidence type="ECO:0000256" key="1">
    <source>
        <dbReference type="ARBA" id="ARBA00022723"/>
    </source>
</evidence>
<dbReference type="SMART" id="SM00249">
    <property type="entry name" value="PHD"/>
    <property type="match status" value="1"/>
</dbReference>
<dbReference type="Gene3D" id="3.30.40.10">
    <property type="entry name" value="Zinc/RING finger domain, C3HC4 (zinc finger)"/>
    <property type="match status" value="1"/>
</dbReference>
<reference evidence="6 7" key="1">
    <citation type="journal article" date="2024" name="IMA Fungus">
        <title>IMA Genome - F19 : A genome assembly and annotation guide to empower mycologists, including annotated draft genome sequences of Ceratocystis pirilliformis, Diaporthe australafricana, Fusarium ophioides, Paecilomyces lecythidis, and Sporothrix stenoceras.</title>
        <authorList>
            <person name="Aylward J."/>
            <person name="Wilson A.M."/>
            <person name="Visagie C.M."/>
            <person name="Spraker J."/>
            <person name="Barnes I."/>
            <person name="Buitendag C."/>
            <person name="Ceriani C."/>
            <person name="Del Mar Angel L."/>
            <person name="du Plessis D."/>
            <person name="Fuchs T."/>
            <person name="Gasser K."/>
            <person name="Kramer D."/>
            <person name="Li W."/>
            <person name="Munsamy K."/>
            <person name="Piso A."/>
            <person name="Price J.L."/>
            <person name="Sonnekus B."/>
            <person name="Thomas C."/>
            <person name="van der Nest A."/>
            <person name="van Dijk A."/>
            <person name="van Heerden A."/>
            <person name="van Vuuren N."/>
            <person name="Yilmaz N."/>
            <person name="Duong T.A."/>
            <person name="van der Merwe N.A."/>
            <person name="Wingfield M.J."/>
            <person name="Wingfield B.D."/>
        </authorList>
    </citation>
    <scope>NUCLEOTIDE SEQUENCE [LARGE SCALE GENOMIC DNA]</scope>
    <source>
        <strain evidence="6 7">CMW 5346</strain>
    </source>
</reference>
<feature type="compositionally biased region" description="Low complexity" evidence="4">
    <location>
        <begin position="18"/>
        <end position="34"/>
    </location>
</feature>
<feature type="domain" description="Zinc finger PHD-type" evidence="5">
    <location>
        <begin position="196"/>
        <end position="276"/>
    </location>
</feature>
<feature type="compositionally biased region" description="Basic and acidic residues" evidence="4">
    <location>
        <begin position="35"/>
        <end position="55"/>
    </location>
</feature>
<dbReference type="InterPro" id="IPR001965">
    <property type="entry name" value="Znf_PHD"/>
</dbReference>
<evidence type="ECO:0000313" key="6">
    <source>
        <dbReference type="EMBL" id="KAL1893570.1"/>
    </source>
</evidence>
<feature type="compositionally biased region" description="Polar residues" evidence="4">
    <location>
        <begin position="506"/>
        <end position="527"/>
    </location>
</feature>
<accession>A0ABR3YZT3</accession>
<feature type="region of interest" description="Disordered" evidence="4">
    <location>
        <begin position="491"/>
        <end position="527"/>
    </location>
</feature>
<feature type="region of interest" description="Disordered" evidence="4">
    <location>
        <begin position="135"/>
        <end position="195"/>
    </location>
</feature>
<evidence type="ECO:0000313" key="7">
    <source>
        <dbReference type="Proteomes" id="UP001583186"/>
    </source>
</evidence>
<keyword evidence="7" id="KW-1185">Reference proteome</keyword>
<feature type="compositionally biased region" description="Low complexity" evidence="4">
    <location>
        <begin position="65"/>
        <end position="78"/>
    </location>
</feature>
<evidence type="ECO:0000256" key="3">
    <source>
        <dbReference type="ARBA" id="ARBA00022833"/>
    </source>
</evidence>
<gene>
    <name evidence="6" type="ORF">Sste5346_006400</name>
</gene>
<organism evidence="6 7">
    <name type="scientific">Sporothrix stenoceras</name>
    <dbReference type="NCBI Taxonomy" id="5173"/>
    <lineage>
        <taxon>Eukaryota</taxon>
        <taxon>Fungi</taxon>
        <taxon>Dikarya</taxon>
        <taxon>Ascomycota</taxon>
        <taxon>Pezizomycotina</taxon>
        <taxon>Sordariomycetes</taxon>
        <taxon>Sordariomycetidae</taxon>
        <taxon>Ophiostomatales</taxon>
        <taxon>Ophiostomataceae</taxon>
        <taxon>Sporothrix</taxon>
    </lineage>
</organism>
<name>A0ABR3YZT3_9PEZI</name>
<comment type="caution">
    <text evidence="6">The sequence shown here is derived from an EMBL/GenBank/DDBJ whole genome shotgun (WGS) entry which is preliminary data.</text>
</comment>
<evidence type="ECO:0000256" key="4">
    <source>
        <dbReference type="SAM" id="MobiDB-lite"/>
    </source>
</evidence>
<dbReference type="EMBL" id="JAWCUI010000037">
    <property type="protein sequence ID" value="KAL1893570.1"/>
    <property type="molecule type" value="Genomic_DNA"/>
</dbReference>
<keyword evidence="2" id="KW-0863">Zinc-finger</keyword>
<protein>
    <recommendedName>
        <fullName evidence="5">Zinc finger PHD-type domain-containing protein</fullName>
    </recommendedName>
</protein>
<feature type="compositionally biased region" description="Polar residues" evidence="4">
    <location>
        <begin position="168"/>
        <end position="191"/>
    </location>
</feature>
<dbReference type="InterPro" id="IPR013083">
    <property type="entry name" value="Znf_RING/FYVE/PHD"/>
</dbReference>
<keyword evidence="3" id="KW-0862">Zinc</keyword>
<feature type="region of interest" description="Disordered" evidence="4">
    <location>
        <begin position="246"/>
        <end position="265"/>
    </location>
</feature>